<dbReference type="OrthoDB" id="9795838at2"/>
<dbReference type="EMBL" id="LVYD01000052">
    <property type="protein sequence ID" value="OQP62115.1"/>
    <property type="molecule type" value="Genomic_DNA"/>
</dbReference>
<comment type="caution">
    <text evidence="1">The sequence shown here is derived from an EMBL/GenBank/DDBJ whole genome shotgun (WGS) entry which is preliminary data.</text>
</comment>
<dbReference type="InterPro" id="IPR024173">
    <property type="entry name" value="Pesterase_MJ0037-like"/>
</dbReference>
<dbReference type="PANTHER" id="PTHR39323:SF1">
    <property type="entry name" value="BLR1149 PROTEIN"/>
    <property type="match status" value="1"/>
</dbReference>
<name>A0A1V9FUU0_9BACT</name>
<reference evidence="1 2" key="1">
    <citation type="submission" date="2016-03" db="EMBL/GenBank/DDBJ databases">
        <title>Niastella vici sp. nov., isolated from farmland soil.</title>
        <authorList>
            <person name="Chen L."/>
            <person name="Wang D."/>
            <person name="Yang S."/>
            <person name="Wang G."/>
        </authorList>
    </citation>
    <scope>NUCLEOTIDE SEQUENCE [LARGE SCALE GENOMIC DNA]</scope>
    <source>
        <strain evidence="1 2">DJ57</strain>
    </source>
</reference>
<dbReference type="STRING" id="1703345.A3860_29640"/>
<dbReference type="PIRSF" id="PIRSF000887">
    <property type="entry name" value="Pesterase_MJ0037"/>
    <property type="match status" value="1"/>
</dbReference>
<dbReference type="InterPro" id="IPR026336">
    <property type="entry name" value="PdeM-like"/>
</dbReference>
<evidence type="ECO:0000313" key="2">
    <source>
        <dbReference type="Proteomes" id="UP000192796"/>
    </source>
</evidence>
<dbReference type="NCBIfam" id="TIGR04123">
    <property type="entry name" value="P_estr_lig_assc"/>
    <property type="match status" value="1"/>
</dbReference>
<gene>
    <name evidence="1" type="ORF">A3860_29640</name>
</gene>
<accession>A0A1V9FUU0</accession>
<dbReference type="RefSeq" id="WP_081149753.1">
    <property type="nucleotide sequence ID" value="NZ_LVYD01000052.1"/>
</dbReference>
<dbReference type="Proteomes" id="UP000192796">
    <property type="component" value="Unassembled WGS sequence"/>
</dbReference>
<dbReference type="PANTHER" id="PTHR39323">
    <property type="entry name" value="BLR1149 PROTEIN"/>
    <property type="match status" value="1"/>
</dbReference>
<dbReference type="InterPro" id="IPR029052">
    <property type="entry name" value="Metallo-depent_PP-like"/>
</dbReference>
<evidence type="ECO:0000313" key="1">
    <source>
        <dbReference type="EMBL" id="OQP62115.1"/>
    </source>
</evidence>
<protein>
    <submittedName>
        <fullName evidence="1">Metallophosphoesterase</fullName>
    </submittedName>
</protein>
<sequence length="218" mass="25475">MQAPVSYKLLTQQLWLSAHRYIFWEEEKALIVSDLHFGKTGHFRKSGIAVPQAVYKEDLQRLVHGIQYFQPRQLMVVGDLFHSHQNKELELFQRWRHDFPGLHIHLIKGNHDILHDSWYQQCGIHVTEDELQLGCFRFRHDLDEVTARDDAYFFSGHIHPGVRIKGAAKQSLSFPCFYFAKAFCVLPAFSRFTGIALVQPDYEENVFAIVNDHIVQLQ</sequence>
<dbReference type="AlphaFoldDB" id="A0A1V9FUU0"/>
<organism evidence="1 2">
    <name type="scientific">Niastella vici</name>
    <dbReference type="NCBI Taxonomy" id="1703345"/>
    <lineage>
        <taxon>Bacteria</taxon>
        <taxon>Pseudomonadati</taxon>
        <taxon>Bacteroidota</taxon>
        <taxon>Chitinophagia</taxon>
        <taxon>Chitinophagales</taxon>
        <taxon>Chitinophagaceae</taxon>
        <taxon>Niastella</taxon>
    </lineage>
</organism>
<keyword evidence="2" id="KW-1185">Reference proteome</keyword>
<dbReference type="SUPFAM" id="SSF56300">
    <property type="entry name" value="Metallo-dependent phosphatases"/>
    <property type="match status" value="1"/>
</dbReference>
<dbReference type="Gene3D" id="3.60.21.10">
    <property type="match status" value="1"/>
</dbReference>
<proteinExistence type="predicted"/>